<dbReference type="InterPro" id="IPR037185">
    <property type="entry name" value="EmrE-like"/>
</dbReference>
<feature type="transmembrane region" description="Helical" evidence="2">
    <location>
        <begin position="12"/>
        <end position="32"/>
    </location>
</feature>
<feature type="transmembrane region" description="Helical" evidence="2">
    <location>
        <begin position="107"/>
        <end position="130"/>
    </location>
</feature>
<feature type="transmembrane region" description="Helical" evidence="2">
    <location>
        <begin position="44"/>
        <end position="63"/>
    </location>
</feature>
<feature type="domain" description="EamA" evidence="3">
    <location>
        <begin position="14"/>
        <end position="152"/>
    </location>
</feature>
<comment type="caution">
    <text evidence="4">The sequence shown here is derived from an EMBL/GenBank/DDBJ whole genome shotgun (WGS) entry which is preliminary data.</text>
</comment>
<gene>
    <name evidence="4" type="ORF">RIL96_02170</name>
</gene>
<dbReference type="SUPFAM" id="SSF103481">
    <property type="entry name" value="Multidrug resistance efflux transporter EmrE"/>
    <property type="match status" value="2"/>
</dbReference>
<reference evidence="4 5" key="1">
    <citation type="submission" date="2023-09" db="EMBL/GenBank/DDBJ databases">
        <title>Description of three actinobacteria isolated from air of manufacturing shop in a pharmaceutical factory.</title>
        <authorList>
            <person name="Zhang D.-F."/>
        </authorList>
    </citation>
    <scope>NUCLEOTIDE SEQUENCE [LARGE SCALE GENOMIC DNA]</scope>
    <source>
        <strain evidence="4 5">LY-0111</strain>
    </source>
</reference>
<feature type="transmembrane region" description="Helical" evidence="2">
    <location>
        <begin position="223"/>
        <end position="243"/>
    </location>
</feature>
<dbReference type="InterPro" id="IPR000620">
    <property type="entry name" value="EamA_dom"/>
</dbReference>
<feature type="transmembrane region" description="Helical" evidence="2">
    <location>
        <begin position="75"/>
        <end position="101"/>
    </location>
</feature>
<dbReference type="PANTHER" id="PTHR12715:SF4">
    <property type="entry name" value="EAMA DOMAIN-CONTAINING PROTEIN"/>
    <property type="match status" value="1"/>
</dbReference>
<feature type="transmembrane region" description="Helical" evidence="2">
    <location>
        <begin position="163"/>
        <end position="181"/>
    </location>
</feature>
<evidence type="ECO:0000313" key="4">
    <source>
        <dbReference type="EMBL" id="MDR8018374.1"/>
    </source>
</evidence>
<feature type="transmembrane region" description="Helical" evidence="2">
    <location>
        <begin position="193"/>
        <end position="211"/>
    </location>
</feature>
<keyword evidence="2" id="KW-0812">Transmembrane</keyword>
<sequence>MTSPASRPDLRAGLAVALTVLMWASSFVIMRGAAPYLSPGPLTLLRLASATLALGVLLAVMLISRRTSRPARKRLTADMIALLLLYGISWFAVYTVVLGFATRHLDAGTSAMLVNLAPILVAVAAGLLFAEGWPRSLFLGMGIALAGVALIGITGGAGQVSMLGVALALLAAVLYAAGMVLQRWILDAVDPLTAVFLGCTAGTLVCLPYLAPLSSELPEAPASAVIGGIFMGVGATAAGFSLWAYAQTRMRTGQLAASSLAVPAVALLLSALFLAEVPPVLAVIGGAMCLLGVGITRFAPRLAPRRPASRRRHLSTHTE</sequence>
<dbReference type="Pfam" id="PF00892">
    <property type="entry name" value="EamA"/>
    <property type="match status" value="2"/>
</dbReference>
<comment type="similarity">
    <text evidence="1">Belongs to the EamA transporter family.</text>
</comment>
<feature type="transmembrane region" description="Helical" evidence="2">
    <location>
        <begin position="280"/>
        <end position="300"/>
    </location>
</feature>
<protein>
    <submittedName>
        <fullName evidence="4">DMT family transporter</fullName>
    </submittedName>
</protein>
<dbReference type="InterPro" id="IPR052756">
    <property type="entry name" value="Alkyne_AA_exporter"/>
</dbReference>
<feature type="domain" description="EamA" evidence="3">
    <location>
        <begin position="163"/>
        <end position="296"/>
    </location>
</feature>
<dbReference type="RefSeq" id="WP_310547349.1">
    <property type="nucleotide sequence ID" value="NZ_JAVKGR010000001.1"/>
</dbReference>
<feature type="transmembrane region" description="Helical" evidence="2">
    <location>
        <begin position="255"/>
        <end position="274"/>
    </location>
</feature>
<dbReference type="PANTHER" id="PTHR12715">
    <property type="entry name" value="TRANSPORTER, DRUG/METABOLITE EXPORTER FAMILY"/>
    <property type="match status" value="1"/>
</dbReference>
<evidence type="ECO:0000313" key="5">
    <source>
        <dbReference type="Proteomes" id="UP001251870"/>
    </source>
</evidence>
<evidence type="ECO:0000259" key="3">
    <source>
        <dbReference type="Pfam" id="PF00892"/>
    </source>
</evidence>
<name>A0ABU2DPJ6_9MICC</name>
<keyword evidence="2" id="KW-1133">Transmembrane helix</keyword>
<evidence type="ECO:0000256" key="2">
    <source>
        <dbReference type="SAM" id="Phobius"/>
    </source>
</evidence>
<accession>A0ABU2DPJ6</accession>
<feature type="transmembrane region" description="Helical" evidence="2">
    <location>
        <begin position="137"/>
        <end position="157"/>
    </location>
</feature>
<proteinExistence type="inferred from homology"/>
<dbReference type="Proteomes" id="UP001251870">
    <property type="component" value="Unassembled WGS sequence"/>
</dbReference>
<dbReference type="EMBL" id="JAVKGR010000001">
    <property type="protein sequence ID" value="MDR8018374.1"/>
    <property type="molecule type" value="Genomic_DNA"/>
</dbReference>
<organism evidence="4 5">
    <name type="scientific">Nesterenkonia aerolata</name>
    <dbReference type="NCBI Taxonomy" id="3074079"/>
    <lineage>
        <taxon>Bacteria</taxon>
        <taxon>Bacillati</taxon>
        <taxon>Actinomycetota</taxon>
        <taxon>Actinomycetes</taxon>
        <taxon>Micrococcales</taxon>
        <taxon>Micrococcaceae</taxon>
        <taxon>Nesterenkonia</taxon>
    </lineage>
</organism>
<keyword evidence="2" id="KW-0472">Membrane</keyword>
<keyword evidence="5" id="KW-1185">Reference proteome</keyword>
<evidence type="ECO:0000256" key="1">
    <source>
        <dbReference type="ARBA" id="ARBA00007362"/>
    </source>
</evidence>